<name>A0AAD9GUR4_9STRA</name>
<dbReference type="GO" id="GO:0000045">
    <property type="term" value="P:autophagosome assembly"/>
    <property type="evidence" value="ECO:0007669"/>
    <property type="project" value="TreeGrafter"/>
</dbReference>
<keyword evidence="6" id="KW-1185">Reference proteome</keyword>
<evidence type="ECO:0000256" key="4">
    <source>
        <dbReference type="SAM" id="MobiDB-lite"/>
    </source>
</evidence>
<protein>
    <recommendedName>
        <fullName evidence="2">Autophagy-related protein 101</fullName>
    </recommendedName>
</protein>
<dbReference type="PANTHER" id="PTHR13292:SF0">
    <property type="entry name" value="AUTOPHAGY-RELATED PROTEIN 101"/>
    <property type="match status" value="1"/>
</dbReference>
<dbReference type="GO" id="GO:1990316">
    <property type="term" value="C:Atg1/ULK1 kinase complex"/>
    <property type="evidence" value="ECO:0007669"/>
    <property type="project" value="TreeGrafter"/>
</dbReference>
<dbReference type="PANTHER" id="PTHR13292">
    <property type="entry name" value="AUTOPHAGY-RELATED PROTEIN 101"/>
    <property type="match status" value="1"/>
</dbReference>
<dbReference type="Pfam" id="PF07855">
    <property type="entry name" value="ATG101"/>
    <property type="match status" value="1"/>
</dbReference>
<dbReference type="EMBL" id="JASMQC010000006">
    <property type="protein sequence ID" value="KAK1944478.1"/>
    <property type="molecule type" value="Genomic_DNA"/>
</dbReference>
<evidence type="ECO:0000256" key="2">
    <source>
        <dbReference type="ARBA" id="ARBA00018874"/>
    </source>
</evidence>
<comment type="similarity">
    <text evidence="1">Belongs to the ATG101 family.</text>
</comment>
<dbReference type="InterPro" id="IPR012445">
    <property type="entry name" value="ATG101"/>
</dbReference>
<comment type="caution">
    <text evidence="5">The sequence shown here is derived from an EMBL/GenBank/DDBJ whole genome shotgun (WGS) entry which is preliminary data.</text>
</comment>
<feature type="region of interest" description="Disordered" evidence="4">
    <location>
        <begin position="253"/>
        <end position="328"/>
    </location>
</feature>
<dbReference type="AlphaFoldDB" id="A0AAD9GUR4"/>
<sequence>MSLGDVSRKVDHAVRGFEESVVLGGSLAAGSSYMMGGSSMVTPYGQPSVNSMGTSNVRGANSGYIAVTFFERKVKSALFGLMSNEEKTIFEKWIIPVTVTSSPAASQEERELCAGETEAALQNALLHILTAVQNIEHIPVAMYDFEITTFNNLEEAQFGSSYRGGLGSASLLHKIMSGVGEVLNCVELCLTNTQEQLHGFGKILLQNLKSLEKIMQAAGQGRLRKQNDLDALPEFVRKWDSKHEIDTSVLLLKAESTSEVPPTASAHPEGSNPMNTPPPDDKGQEDGSERKRAADTTLSPAQKKQKLQKGKGRASSHVSSDEEDGYEDPIIADESELEAGGSTALVVQDAQINTTSTMLEQDVDTEKASSTLQVLSLHLTWHYFPREEQQTSHLTPMSRLLQDTMKLLIRLGPEDRVGRIPQIVRVFERLPKLGSSLVHMEPTPEEISRIAQDTAEMTSQFQGLTGDRDEIVEMGEKCIVCLTNLMDQ</sequence>
<evidence type="ECO:0000256" key="1">
    <source>
        <dbReference type="ARBA" id="ARBA00007130"/>
    </source>
</evidence>
<organism evidence="5 6">
    <name type="scientific">Phytophthora citrophthora</name>
    <dbReference type="NCBI Taxonomy" id="4793"/>
    <lineage>
        <taxon>Eukaryota</taxon>
        <taxon>Sar</taxon>
        <taxon>Stramenopiles</taxon>
        <taxon>Oomycota</taxon>
        <taxon>Peronosporomycetes</taxon>
        <taxon>Peronosporales</taxon>
        <taxon>Peronosporaceae</taxon>
        <taxon>Phytophthora</taxon>
    </lineage>
</organism>
<gene>
    <name evidence="5" type="ORF">P3T76_004390</name>
</gene>
<evidence type="ECO:0000256" key="3">
    <source>
        <dbReference type="ARBA" id="ARBA00023006"/>
    </source>
</evidence>
<evidence type="ECO:0000313" key="6">
    <source>
        <dbReference type="Proteomes" id="UP001259832"/>
    </source>
</evidence>
<proteinExistence type="inferred from homology"/>
<feature type="compositionally biased region" description="Basic residues" evidence="4">
    <location>
        <begin position="303"/>
        <end position="314"/>
    </location>
</feature>
<evidence type="ECO:0000313" key="5">
    <source>
        <dbReference type="EMBL" id="KAK1944478.1"/>
    </source>
</evidence>
<dbReference type="Proteomes" id="UP001259832">
    <property type="component" value="Unassembled WGS sequence"/>
</dbReference>
<keyword evidence="3" id="KW-0072">Autophagy</keyword>
<dbReference type="GO" id="GO:0019901">
    <property type="term" value="F:protein kinase binding"/>
    <property type="evidence" value="ECO:0007669"/>
    <property type="project" value="TreeGrafter"/>
</dbReference>
<reference evidence="5" key="1">
    <citation type="submission" date="2023-08" db="EMBL/GenBank/DDBJ databases">
        <title>Reference Genome Resource for the Citrus Pathogen Phytophthora citrophthora.</title>
        <authorList>
            <person name="Moller H."/>
            <person name="Coetzee B."/>
            <person name="Rose L.J."/>
            <person name="Van Niekerk J.M."/>
        </authorList>
    </citation>
    <scope>NUCLEOTIDE SEQUENCE</scope>
    <source>
        <strain evidence="5">STE-U-9442</strain>
    </source>
</reference>
<accession>A0AAD9GUR4</accession>
<dbReference type="GO" id="GO:0000407">
    <property type="term" value="C:phagophore assembly site"/>
    <property type="evidence" value="ECO:0007669"/>
    <property type="project" value="TreeGrafter"/>
</dbReference>
<feature type="compositionally biased region" description="Basic and acidic residues" evidence="4">
    <location>
        <begin position="279"/>
        <end position="294"/>
    </location>
</feature>